<dbReference type="InterPro" id="IPR004447">
    <property type="entry name" value="Peptidase_S41A"/>
</dbReference>
<dbReference type="EMBL" id="JADIMZ010000111">
    <property type="protein sequence ID" value="MBO8433123.1"/>
    <property type="molecule type" value="Genomic_DNA"/>
</dbReference>
<evidence type="ECO:0000256" key="6">
    <source>
        <dbReference type="SAM" id="Phobius"/>
    </source>
</evidence>
<proteinExistence type="inferred from homology"/>
<gene>
    <name evidence="9" type="ORF">IAB08_07510</name>
</gene>
<dbReference type="GO" id="GO:0007165">
    <property type="term" value="P:signal transduction"/>
    <property type="evidence" value="ECO:0007669"/>
    <property type="project" value="TreeGrafter"/>
</dbReference>
<dbReference type="PANTHER" id="PTHR32060">
    <property type="entry name" value="TAIL-SPECIFIC PROTEASE"/>
    <property type="match status" value="1"/>
</dbReference>
<dbReference type="SMART" id="SM00245">
    <property type="entry name" value="TSPc"/>
    <property type="match status" value="1"/>
</dbReference>
<dbReference type="Gene3D" id="3.30.750.44">
    <property type="match status" value="1"/>
</dbReference>
<dbReference type="AlphaFoldDB" id="A0A9D9DUV4"/>
<dbReference type="GO" id="GO:0008236">
    <property type="term" value="F:serine-type peptidase activity"/>
    <property type="evidence" value="ECO:0007669"/>
    <property type="project" value="UniProtKB-KW"/>
</dbReference>
<dbReference type="InterPro" id="IPR036034">
    <property type="entry name" value="PDZ_sf"/>
</dbReference>
<keyword evidence="3 5" id="KW-0378">Hydrolase</keyword>
<comment type="caution">
    <text evidence="9">The sequence shown here is derived from an EMBL/GenBank/DDBJ whole genome shotgun (WGS) entry which is preliminary data.</text>
</comment>
<evidence type="ECO:0000313" key="9">
    <source>
        <dbReference type="EMBL" id="MBO8433123.1"/>
    </source>
</evidence>
<reference evidence="9" key="2">
    <citation type="journal article" date="2021" name="PeerJ">
        <title>Extensive microbial diversity within the chicken gut microbiome revealed by metagenomics and culture.</title>
        <authorList>
            <person name="Gilroy R."/>
            <person name="Ravi A."/>
            <person name="Getino M."/>
            <person name="Pursley I."/>
            <person name="Horton D.L."/>
            <person name="Alikhan N.F."/>
            <person name="Baker D."/>
            <person name="Gharbi K."/>
            <person name="Hall N."/>
            <person name="Watson M."/>
            <person name="Adriaenssens E.M."/>
            <person name="Foster-Nyarko E."/>
            <person name="Jarju S."/>
            <person name="Secka A."/>
            <person name="Antonio M."/>
            <person name="Oren A."/>
            <person name="Chaudhuri R.R."/>
            <person name="La Ragione R."/>
            <person name="Hildebrand F."/>
            <person name="Pallen M.J."/>
        </authorList>
    </citation>
    <scope>NUCLEOTIDE SEQUENCE</scope>
    <source>
        <strain evidence="9">2889</strain>
    </source>
</reference>
<dbReference type="GO" id="GO:0030288">
    <property type="term" value="C:outer membrane-bounded periplasmic space"/>
    <property type="evidence" value="ECO:0007669"/>
    <property type="project" value="TreeGrafter"/>
</dbReference>
<keyword evidence="4 5" id="KW-0720">Serine protease</keyword>
<dbReference type="Gene3D" id="3.90.226.10">
    <property type="entry name" value="2-enoyl-CoA Hydratase, Chain A, domain 1"/>
    <property type="match status" value="1"/>
</dbReference>
<keyword evidence="6" id="KW-0472">Membrane</keyword>
<dbReference type="SMART" id="SM00228">
    <property type="entry name" value="PDZ"/>
    <property type="match status" value="1"/>
</dbReference>
<dbReference type="Pfam" id="PF03572">
    <property type="entry name" value="Peptidase_S41"/>
    <property type="match status" value="1"/>
</dbReference>
<organism evidence="9 10">
    <name type="scientific">Candidatus Pullibacteroides excrementavium</name>
    <dbReference type="NCBI Taxonomy" id="2840905"/>
    <lineage>
        <taxon>Bacteria</taxon>
        <taxon>Pseudomonadati</taxon>
        <taxon>Bacteroidota</taxon>
        <taxon>Bacteroidia</taxon>
        <taxon>Bacteroidales</taxon>
        <taxon>Candidatus Pullibacteroides</taxon>
    </lineage>
</organism>
<dbReference type="SUPFAM" id="SSF50156">
    <property type="entry name" value="PDZ domain-like"/>
    <property type="match status" value="1"/>
</dbReference>
<dbReference type="InterPro" id="IPR001478">
    <property type="entry name" value="PDZ"/>
</dbReference>
<sequence>MEQNARNRFPWVFCTLVFVLGLLAGAWVMQRRIKEIQPVISYTHGSKIGAVMQIIENNYVDTVNDEQLTTEGLTSILHSLDPHSAYMPPKEYEEAEEEIQGNFQGIGVQFRVISDTPTVILPISGGPSERAGILAGDKIIMADEDTLAGRKMNTDDIVKKLKGPKGTKVRLGLKRSGTDNLVWVTVKRDVIPTYSVDAHFVVEPGIGYVKVSKFAAKTAYEFEAALAELADKGVNRLIIDLRSNGGGLLTPCLEMADMLLAKDDVIVYTEGRNRRRSELHATGYGDFQHMQLAVLIDEWSASASEILSGAIQDNDRGVILGRRSFGKGLVQEQMDLGDGSALRLTVARYYTPSGRCIQKPYDGSYEEYEEDVMRRYLSGEMTGQDSSFHADSVKYYTKKGRVVYGGGGIMPDVLLPYKTDSLFVYMNQISNRGYNYDYSFRYTTAHRKELKRAYPSAEAFTRDFVLEDALFEDFIRYTEEKGLPRDTASLAKYGQEMRLTLKALIGRDLYDDAGFYPTYLQRDDDFMEALKVLKGEREVEGFSFAR</sequence>
<accession>A0A9D9DUV4</accession>
<dbReference type="GO" id="GO:0006508">
    <property type="term" value="P:proteolysis"/>
    <property type="evidence" value="ECO:0007669"/>
    <property type="project" value="UniProtKB-KW"/>
</dbReference>
<dbReference type="InterPro" id="IPR029045">
    <property type="entry name" value="ClpP/crotonase-like_dom_sf"/>
</dbReference>
<evidence type="ECO:0000259" key="7">
    <source>
        <dbReference type="SMART" id="SM00228"/>
    </source>
</evidence>
<evidence type="ECO:0000256" key="4">
    <source>
        <dbReference type="ARBA" id="ARBA00022825"/>
    </source>
</evidence>
<dbReference type="Pfam" id="PF13180">
    <property type="entry name" value="PDZ_2"/>
    <property type="match status" value="1"/>
</dbReference>
<dbReference type="CDD" id="cd06782">
    <property type="entry name" value="cpPDZ_CPP-like"/>
    <property type="match status" value="1"/>
</dbReference>
<dbReference type="GO" id="GO:0004175">
    <property type="term" value="F:endopeptidase activity"/>
    <property type="evidence" value="ECO:0007669"/>
    <property type="project" value="TreeGrafter"/>
</dbReference>
<dbReference type="InterPro" id="IPR005151">
    <property type="entry name" value="Tail-specific_protease"/>
</dbReference>
<dbReference type="NCBIfam" id="TIGR00225">
    <property type="entry name" value="prc"/>
    <property type="match status" value="1"/>
</dbReference>
<evidence type="ECO:0000313" key="10">
    <source>
        <dbReference type="Proteomes" id="UP000823612"/>
    </source>
</evidence>
<dbReference type="PANTHER" id="PTHR32060:SF30">
    <property type="entry name" value="CARBOXY-TERMINAL PROCESSING PROTEASE CTPA"/>
    <property type="match status" value="1"/>
</dbReference>
<dbReference type="SUPFAM" id="SSF52096">
    <property type="entry name" value="ClpP/crotonase"/>
    <property type="match status" value="1"/>
</dbReference>
<evidence type="ECO:0000256" key="1">
    <source>
        <dbReference type="ARBA" id="ARBA00009179"/>
    </source>
</evidence>
<evidence type="ECO:0000256" key="5">
    <source>
        <dbReference type="RuleBase" id="RU004404"/>
    </source>
</evidence>
<dbReference type="Gene3D" id="2.30.42.10">
    <property type="match status" value="1"/>
</dbReference>
<keyword evidence="2 5" id="KW-0645">Protease</keyword>
<evidence type="ECO:0000256" key="2">
    <source>
        <dbReference type="ARBA" id="ARBA00022670"/>
    </source>
</evidence>
<dbReference type="CDD" id="cd07560">
    <property type="entry name" value="Peptidase_S41_CPP"/>
    <property type="match status" value="1"/>
</dbReference>
<dbReference type="Proteomes" id="UP000823612">
    <property type="component" value="Unassembled WGS sequence"/>
</dbReference>
<reference evidence="9" key="1">
    <citation type="submission" date="2020-10" db="EMBL/GenBank/DDBJ databases">
        <authorList>
            <person name="Gilroy R."/>
        </authorList>
    </citation>
    <scope>NUCLEOTIDE SEQUENCE</scope>
    <source>
        <strain evidence="9">2889</strain>
    </source>
</reference>
<feature type="domain" description="PDZ" evidence="7">
    <location>
        <begin position="104"/>
        <end position="177"/>
    </location>
</feature>
<keyword evidence="6" id="KW-0812">Transmembrane</keyword>
<evidence type="ECO:0000256" key="3">
    <source>
        <dbReference type="ARBA" id="ARBA00022801"/>
    </source>
</evidence>
<name>A0A9D9DUV4_9BACT</name>
<comment type="similarity">
    <text evidence="1 5">Belongs to the peptidase S41A family.</text>
</comment>
<protein>
    <submittedName>
        <fullName evidence="9">S41 family peptidase</fullName>
    </submittedName>
</protein>
<keyword evidence="6" id="KW-1133">Transmembrane helix</keyword>
<feature type="transmembrane region" description="Helical" evidence="6">
    <location>
        <begin position="9"/>
        <end position="29"/>
    </location>
</feature>
<evidence type="ECO:0000259" key="8">
    <source>
        <dbReference type="SMART" id="SM00245"/>
    </source>
</evidence>
<feature type="domain" description="Tail specific protease" evidence="8">
    <location>
        <begin position="179"/>
        <end position="360"/>
    </location>
</feature>